<evidence type="ECO:0000256" key="1">
    <source>
        <dbReference type="SAM" id="MobiDB-lite"/>
    </source>
</evidence>
<feature type="region of interest" description="Disordered" evidence="1">
    <location>
        <begin position="459"/>
        <end position="508"/>
    </location>
</feature>
<comment type="caution">
    <text evidence="3">The sequence shown here is derived from an EMBL/GenBank/DDBJ whole genome shotgun (WGS) entry which is preliminary data.</text>
</comment>
<organism evidence="3 4">
    <name type="scientific">Eragrostis curvula</name>
    <name type="common">weeping love grass</name>
    <dbReference type="NCBI Taxonomy" id="38414"/>
    <lineage>
        <taxon>Eukaryota</taxon>
        <taxon>Viridiplantae</taxon>
        <taxon>Streptophyta</taxon>
        <taxon>Embryophyta</taxon>
        <taxon>Tracheophyta</taxon>
        <taxon>Spermatophyta</taxon>
        <taxon>Magnoliopsida</taxon>
        <taxon>Liliopsida</taxon>
        <taxon>Poales</taxon>
        <taxon>Poaceae</taxon>
        <taxon>PACMAD clade</taxon>
        <taxon>Chloridoideae</taxon>
        <taxon>Eragrostideae</taxon>
        <taxon>Eragrostidinae</taxon>
        <taxon>Eragrostis</taxon>
    </lineage>
</organism>
<dbReference type="OrthoDB" id="994464at2759"/>
<dbReference type="InterPro" id="IPR040256">
    <property type="entry name" value="At4g02000-like"/>
</dbReference>
<evidence type="ECO:0000313" key="3">
    <source>
        <dbReference type="EMBL" id="TVU12618.1"/>
    </source>
</evidence>
<name>A0A5J9TP20_9POAL</name>
<protein>
    <recommendedName>
        <fullName evidence="2">DUF4283 domain-containing protein</fullName>
    </recommendedName>
</protein>
<gene>
    <name evidence="3" type="ORF">EJB05_46269</name>
</gene>
<dbReference type="AlphaFoldDB" id="A0A5J9TP20"/>
<dbReference type="Pfam" id="PF14111">
    <property type="entry name" value="DUF4283"/>
    <property type="match status" value="1"/>
</dbReference>
<feature type="domain" description="DUF4283" evidence="2">
    <location>
        <begin position="103"/>
        <end position="173"/>
    </location>
</feature>
<dbReference type="Gramene" id="TVU12618">
    <property type="protein sequence ID" value="TVU12618"/>
    <property type="gene ID" value="EJB05_46269"/>
</dbReference>
<sequence length="508" mass="56911">MPPDVYFGISFLQMPRENPVMSLSTEGPLDTENEINVPIRPVYLEDIFAEPSSDRQEHVSCAIKSTEAPTEEELDDDVFEVDLGEMEEETKNKWWAIARYYSSKAYNVRGLFAEMSRHWGLTEQIQAKNLNLNRFMLEFNSEKLFKYVTNGGPWKHKGDALIVVPYDGWSKPSEVCIESISLWVRIHDMPPAMIRNEALVKWAGAVKNYLRLKIDMPLAEPLKPKLKPKGRPVMEFDVKYEGVPHFCFECGRIIHDDRECPDEGLNGDNRFGTDLRASPQKAFEVRNFTIPVATPSAAKALNFRGSQRDRVLSAGSWSHRPNNEKRRQPEVGSGGPTVNEEGDVKKQPVAVPPEIGNELAKCVSGMKVDDEKSLSTSRNGWANREFVSLGSLTPYSDCSNFDNTSKHEVMSPLAVKLPMLQHPGPKGRTAVKKVAVKAAIGESIKSLQNNGMLIENKDMEGVDGRTDGDEKRHDQVEETLAKRSRTSEATAMDANNLVGAQGEPHQEQ</sequence>
<keyword evidence="4" id="KW-1185">Reference proteome</keyword>
<feature type="region of interest" description="Disordered" evidence="1">
    <location>
        <begin position="312"/>
        <end position="353"/>
    </location>
</feature>
<feature type="non-terminal residue" evidence="3">
    <location>
        <position position="1"/>
    </location>
</feature>
<accession>A0A5J9TP20</accession>
<evidence type="ECO:0000313" key="4">
    <source>
        <dbReference type="Proteomes" id="UP000324897"/>
    </source>
</evidence>
<dbReference type="Proteomes" id="UP000324897">
    <property type="component" value="Chromosome 3"/>
</dbReference>
<reference evidence="3 4" key="1">
    <citation type="journal article" date="2019" name="Sci. Rep.">
        <title>A high-quality genome of Eragrostis curvula grass provides insights into Poaceae evolution and supports new strategies to enhance forage quality.</title>
        <authorList>
            <person name="Carballo J."/>
            <person name="Santos B.A.C.M."/>
            <person name="Zappacosta D."/>
            <person name="Garbus I."/>
            <person name="Selva J.P."/>
            <person name="Gallo C.A."/>
            <person name="Diaz A."/>
            <person name="Albertini E."/>
            <person name="Caccamo M."/>
            <person name="Echenique V."/>
        </authorList>
    </citation>
    <scope>NUCLEOTIDE SEQUENCE [LARGE SCALE GENOMIC DNA]</scope>
    <source>
        <strain evidence="4">cv. Victoria</strain>
        <tissue evidence="3">Leaf</tissue>
    </source>
</reference>
<feature type="compositionally biased region" description="Basic and acidic residues" evidence="1">
    <location>
        <begin position="459"/>
        <end position="481"/>
    </location>
</feature>
<dbReference type="PANTHER" id="PTHR31286:SF134">
    <property type="entry name" value="OS01G0559450 PROTEIN"/>
    <property type="match status" value="1"/>
</dbReference>
<dbReference type="InterPro" id="IPR025558">
    <property type="entry name" value="DUF4283"/>
</dbReference>
<dbReference type="EMBL" id="RWGY01000039">
    <property type="protein sequence ID" value="TVU12618.1"/>
    <property type="molecule type" value="Genomic_DNA"/>
</dbReference>
<proteinExistence type="predicted"/>
<evidence type="ECO:0000259" key="2">
    <source>
        <dbReference type="Pfam" id="PF14111"/>
    </source>
</evidence>
<dbReference type="PANTHER" id="PTHR31286">
    <property type="entry name" value="GLYCINE-RICH CELL WALL STRUCTURAL PROTEIN 1.8-LIKE"/>
    <property type="match status" value="1"/>
</dbReference>